<proteinExistence type="predicted"/>
<comment type="caution">
    <text evidence="2">The sequence shown here is derived from an EMBL/GenBank/DDBJ whole genome shotgun (WGS) entry which is preliminary data.</text>
</comment>
<dbReference type="Proteomes" id="UP001183420">
    <property type="component" value="Unassembled WGS sequence"/>
</dbReference>
<evidence type="ECO:0000256" key="1">
    <source>
        <dbReference type="SAM" id="MobiDB-lite"/>
    </source>
</evidence>
<feature type="compositionally biased region" description="Low complexity" evidence="1">
    <location>
        <begin position="9"/>
        <end position="22"/>
    </location>
</feature>
<evidence type="ECO:0000313" key="3">
    <source>
        <dbReference type="Proteomes" id="UP001183420"/>
    </source>
</evidence>
<sequence length="77" mass="8246">MRNTTTRVAMSSSSAQPTRSASVIPSVGWARSEWGRVVADAADLLDQAQQTVEFDDAAERRENLAGERSVGLGHVTS</sequence>
<dbReference type="EMBL" id="JAVREM010000003">
    <property type="protein sequence ID" value="MDT0317670.1"/>
    <property type="molecule type" value="Genomic_DNA"/>
</dbReference>
<accession>A0ABU2LJA2</accession>
<evidence type="ECO:0000313" key="2">
    <source>
        <dbReference type="EMBL" id="MDT0317670.1"/>
    </source>
</evidence>
<keyword evidence="3" id="KW-1185">Reference proteome</keyword>
<protein>
    <submittedName>
        <fullName evidence="2">Uncharacterized protein</fullName>
    </submittedName>
</protein>
<gene>
    <name evidence="2" type="ORF">RNC47_04855</name>
</gene>
<feature type="region of interest" description="Disordered" evidence="1">
    <location>
        <begin position="1"/>
        <end position="23"/>
    </location>
</feature>
<organism evidence="2 3">
    <name type="scientific">Streptomyces millisiae</name>
    <dbReference type="NCBI Taxonomy" id="3075542"/>
    <lineage>
        <taxon>Bacteria</taxon>
        <taxon>Bacillati</taxon>
        <taxon>Actinomycetota</taxon>
        <taxon>Actinomycetes</taxon>
        <taxon>Kitasatosporales</taxon>
        <taxon>Streptomycetaceae</taxon>
        <taxon>Streptomyces</taxon>
    </lineage>
</organism>
<reference evidence="3" key="1">
    <citation type="submission" date="2023-07" db="EMBL/GenBank/DDBJ databases">
        <title>30 novel species of actinomycetes from the DSMZ collection.</title>
        <authorList>
            <person name="Nouioui I."/>
        </authorList>
    </citation>
    <scope>NUCLEOTIDE SEQUENCE [LARGE SCALE GENOMIC DNA]</scope>
    <source>
        <strain evidence="3">DSM 44918</strain>
    </source>
</reference>
<name>A0ABU2LJA2_9ACTN</name>